<keyword evidence="2" id="KW-1185">Reference proteome</keyword>
<reference evidence="1 2" key="1">
    <citation type="journal article" date="2014" name="Int. J. Syst. Evol. Microbiol.">
        <title>Phaeodactylibacter xiamenensis gen. nov., sp. nov., a member of the family Saprospiraceae isolated from the marine alga Phaeodactylum tricornutum.</title>
        <authorList>
            <person name="Chen Z.Jr."/>
            <person name="Lei X."/>
            <person name="Lai Q."/>
            <person name="Li Y."/>
            <person name="Zhang B."/>
            <person name="Zhang J."/>
            <person name="Zhang H."/>
            <person name="Yang L."/>
            <person name="Zheng W."/>
            <person name="Tian Y."/>
            <person name="Yu Z."/>
            <person name="Xu H.Jr."/>
            <person name="Zheng T."/>
        </authorList>
    </citation>
    <scope>NUCLEOTIDE SEQUENCE [LARGE SCALE GENOMIC DNA]</scope>
    <source>
        <strain evidence="1 2">KD52</strain>
    </source>
</reference>
<comment type="caution">
    <text evidence="1">The sequence shown here is derived from an EMBL/GenBank/DDBJ whole genome shotgun (WGS) entry which is preliminary data.</text>
</comment>
<dbReference type="RefSeq" id="WP_044217046.1">
    <property type="nucleotide sequence ID" value="NZ_JBKAGJ010000001.1"/>
</dbReference>
<gene>
    <name evidence="1" type="ORF">IX84_05215</name>
</gene>
<sequence>MQYAQKIQEKLRVEQSQNCSGVIFNEQRIPWLKETHYLVEDYDLDGDAPKQFIRVYRYIRDGSVRKNKPKTWIPYIAKTGAKWYPHESVIEYLINRIGQVLGIEMNEVRLYRINDQIRFLSQYFLEQNETLIHGAEICGDYLEDQAFAEEIANDKTTARELFTFEFIEEAILDVFPTHGQDLLRKLVYILTFDAIVGNNDRHFLQLGSDTILVKTRSAPTNCSGL</sequence>
<evidence type="ECO:0008006" key="3">
    <source>
        <dbReference type="Google" id="ProtNLM"/>
    </source>
</evidence>
<protein>
    <recommendedName>
        <fullName evidence="3">HipA-like C-terminal domain-containing protein</fullName>
    </recommendedName>
</protein>
<organism evidence="1 2">
    <name type="scientific">Phaeodactylibacter xiamenensis</name>
    <dbReference type="NCBI Taxonomy" id="1524460"/>
    <lineage>
        <taxon>Bacteria</taxon>
        <taxon>Pseudomonadati</taxon>
        <taxon>Bacteroidota</taxon>
        <taxon>Saprospiria</taxon>
        <taxon>Saprospirales</taxon>
        <taxon>Haliscomenobacteraceae</taxon>
        <taxon>Phaeodactylibacter</taxon>
    </lineage>
</organism>
<dbReference type="EMBL" id="JPOS01000012">
    <property type="protein sequence ID" value="KGE89163.1"/>
    <property type="molecule type" value="Genomic_DNA"/>
</dbReference>
<evidence type="ECO:0000313" key="2">
    <source>
        <dbReference type="Proteomes" id="UP000029736"/>
    </source>
</evidence>
<accession>A0A098SBX9</accession>
<dbReference type="STRING" id="1524460.IX84_05215"/>
<proteinExistence type="predicted"/>
<evidence type="ECO:0000313" key="1">
    <source>
        <dbReference type="EMBL" id="KGE89163.1"/>
    </source>
</evidence>
<dbReference type="OrthoDB" id="9812605at2"/>
<dbReference type="AlphaFoldDB" id="A0A098SBX9"/>
<name>A0A098SBX9_9BACT</name>
<dbReference type="Proteomes" id="UP000029736">
    <property type="component" value="Unassembled WGS sequence"/>
</dbReference>